<comment type="caution">
    <text evidence="3">The sequence shown here is derived from an EMBL/GenBank/DDBJ whole genome shotgun (WGS) entry which is preliminary data.</text>
</comment>
<feature type="region of interest" description="Disordered" evidence="2">
    <location>
        <begin position="404"/>
        <end position="434"/>
    </location>
</feature>
<protein>
    <submittedName>
        <fullName evidence="3">Lycopene cyclase protein</fullName>
    </submittedName>
</protein>
<dbReference type="InterPro" id="IPR010108">
    <property type="entry name" value="Lycopene_cyclase_b/e"/>
</dbReference>
<dbReference type="InterPro" id="IPR036188">
    <property type="entry name" value="FAD/NAD-bd_sf"/>
</dbReference>
<dbReference type="NCBIfam" id="TIGR01790">
    <property type="entry name" value="carotene-cycl"/>
    <property type="match status" value="1"/>
</dbReference>
<evidence type="ECO:0000256" key="2">
    <source>
        <dbReference type="SAM" id="MobiDB-lite"/>
    </source>
</evidence>
<keyword evidence="4" id="KW-1185">Reference proteome</keyword>
<dbReference type="Proteomes" id="UP000322699">
    <property type="component" value="Unassembled WGS sequence"/>
</dbReference>
<dbReference type="AlphaFoldDB" id="A0A5B1CDL7"/>
<dbReference type="NCBIfam" id="TIGR01789">
    <property type="entry name" value="lycopene_cycl"/>
    <property type="match status" value="1"/>
</dbReference>
<dbReference type="GO" id="GO:0016117">
    <property type="term" value="P:carotenoid biosynthetic process"/>
    <property type="evidence" value="ECO:0007669"/>
    <property type="project" value="InterPro"/>
</dbReference>
<name>A0A5B1CDL7_9BACT</name>
<evidence type="ECO:0000313" key="4">
    <source>
        <dbReference type="Proteomes" id="UP000322699"/>
    </source>
</evidence>
<organism evidence="3 4">
    <name type="scientific">Rubripirellula obstinata</name>
    <dbReference type="NCBI Taxonomy" id="406547"/>
    <lineage>
        <taxon>Bacteria</taxon>
        <taxon>Pseudomonadati</taxon>
        <taxon>Planctomycetota</taxon>
        <taxon>Planctomycetia</taxon>
        <taxon>Pirellulales</taxon>
        <taxon>Pirellulaceae</taxon>
        <taxon>Rubripirellula</taxon>
    </lineage>
</organism>
<accession>A0A5B1CDL7</accession>
<sequence>MPLNANHFDTILVGGGLQSGLIAMALRHADPNHSILLIERDSTIGGNHTWSFHLSDVEEHFLAAIDSLIETTWNQYSVRVGRTRRTLRLPYASISSTHFATVIAGILDTTSQSKLLTGCVARDVDGSSVQLEDGRTFTADLVIDSRGPGAQRVDAKANQDSQNFYQGGYQKFWGFEFELNSDWPDMNPIIMDDRTGQEDGFRFFYVLPFDRRRVMIEDTRFSNTTELNRDECLGRVEAYLETRGIAAGRIIREEHGVLPMPIDHQHRPSVNPNPSRPILGGYAGGWFHAATGYSFPLAAAVAMTIAETSTSSNRRLATGQSLEKLAEDYSFQATFGRFLNRLMFELVRPESRYQIFQRFYRVLGEQQISRFYSHRFRRSDAARIVIGMPPTGLRPIRFARSFRSGGSTKVHQTVGGQSTTGSGNSKGHFRKASA</sequence>
<evidence type="ECO:0000256" key="1">
    <source>
        <dbReference type="ARBA" id="ARBA00006599"/>
    </source>
</evidence>
<dbReference type="GO" id="GO:0045436">
    <property type="term" value="F:lycopene beta cyclase activity"/>
    <property type="evidence" value="ECO:0007669"/>
    <property type="project" value="InterPro"/>
</dbReference>
<proteinExistence type="inferred from homology"/>
<dbReference type="EMBL" id="VRLW01000001">
    <property type="protein sequence ID" value="KAA1258686.1"/>
    <property type="molecule type" value="Genomic_DNA"/>
</dbReference>
<dbReference type="SUPFAM" id="SSF51905">
    <property type="entry name" value="FAD/NAD(P)-binding domain"/>
    <property type="match status" value="1"/>
</dbReference>
<dbReference type="InterPro" id="IPR008461">
    <property type="entry name" value="CrtY"/>
</dbReference>
<reference evidence="3 4" key="1">
    <citation type="submission" date="2019-08" db="EMBL/GenBank/DDBJ databases">
        <title>Deep-cultivation of Planctomycetes and their phenomic and genomic characterization uncovers novel biology.</title>
        <authorList>
            <person name="Wiegand S."/>
            <person name="Jogler M."/>
            <person name="Boedeker C."/>
            <person name="Pinto D."/>
            <person name="Vollmers J."/>
            <person name="Rivas-Marin E."/>
            <person name="Kohn T."/>
            <person name="Peeters S.H."/>
            <person name="Heuer A."/>
            <person name="Rast P."/>
            <person name="Oberbeckmann S."/>
            <person name="Bunk B."/>
            <person name="Jeske O."/>
            <person name="Meyerdierks A."/>
            <person name="Storesund J.E."/>
            <person name="Kallscheuer N."/>
            <person name="Luecker S."/>
            <person name="Lage O.M."/>
            <person name="Pohl T."/>
            <person name="Merkel B.J."/>
            <person name="Hornburger P."/>
            <person name="Mueller R.-W."/>
            <person name="Bruemmer F."/>
            <person name="Labrenz M."/>
            <person name="Spormann A.M."/>
            <person name="Op Den Camp H."/>
            <person name="Overmann J."/>
            <person name="Amann R."/>
            <person name="Jetten M.S.M."/>
            <person name="Mascher T."/>
            <person name="Medema M.H."/>
            <person name="Devos D.P."/>
            <person name="Kaster A.-K."/>
            <person name="Ovreas L."/>
            <person name="Rohde M."/>
            <person name="Galperin M.Y."/>
            <person name="Jogler C."/>
        </authorList>
    </citation>
    <scope>NUCLEOTIDE SEQUENCE [LARGE SCALE GENOMIC DNA]</scope>
    <source>
        <strain evidence="3 4">LF1</strain>
    </source>
</reference>
<dbReference type="OrthoDB" id="24355at2"/>
<feature type="compositionally biased region" description="Low complexity" evidence="2">
    <location>
        <begin position="413"/>
        <end position="426"/>
    </location>
</feature>
<dbReference type="Pfam" id="PF05834">
    <property type="entry name" value="Lycopene_cycl"/>
    <property type="match status" value="1"/>
</dbReference>
<gene>
    <name evidence="3" type="ORF">LF1_12080</name>
</gene>
<comment type="similarity">
    <text evidence="1">Belongs to the lycopene cyclase family.</text>
</comment>
<dbReference type="RefSeq" id="WP_068265311.1">
    <property type="nucleotide sequence ID" value="NZ_LWSK01000083.1"/>
</dbReference>
<evidence type="ECO:0000313" key="3">
    <source>
        <dbReference type="EMBL" id="KAA1258686.1"/>
    </source>
</evidence>
<dbReference type="GO" id="GO:0016705">
    <property type="term" value="F:oxidoreductase activity, acting on paired donors, with incorporation or reduction of molecular oxygen"/>
    <property type="evidence" value="ECO:0007669"/>
    <property type="project" value="InterPro"/>
</dbReference>